<gene>
    <name evidence="2" type="ORF">BCR25_11030</name>
</gene>
<dbReference type="AlphaFoldDB" id="A0A1E5G8S8"/>
<feature type="transmembrane region" description="Helical" evidence="1">
    <location>
        <begin position="35"/>
        <end position="53"/>
    </location>
</feature>
<name>A0A1E5G8S8_9ENTE</name>
<feature type="transmembrane region" description="Helical" evidence="1">
    <location>
        <begin position="6"/>
        <end position="23"/>
    </location>
</feature>
<comment type="caution">
    <text evidence="2">The sequence shown here is derived from an EMBL/GenBank/DDBJ whole genome shotgun (WGS) entry which is preliminary data.</text>
</comment>
<dbReference type="EMBL" id="MIJY01000045">
    <property type="protein sequence ID" value="OEG09097.1"/>
    <property type="molecule type" value="Genomic_DNA"/>
</dbReference>
<evidence type="ECO:0000313" key="2">
    <source>
        <dbReference type="EMBL" id="OEG09097.1"/>
    </source>
</evidence>
<evidence type="ECO:0000256" key="1">
    <source>
        <dbReference type="SAM" id="Phobius"/>
    </source>
</evidence>
<proteinExistence type="predicted"/>
<keyword evidence="3" id="KW-1185">Reference proteome</keyword>
<keyword evidence="1" id="KW-0812">Transmembrane</keyword>
<reference evidence="3" key="1">
    <citation type="submission" date="2016-09" db="EMBL/GenBank/DDBJ databases">
        <authorList>
            <person name="Gulvik C.A."/>
        </authorList>
    </citation>
    <scope>NUCLEOTIDE SEQUENCE [LARGE SCALE GENOMIC DNA]</scope>
    <source>
        <strain evidence="3">LMG 8895</strain>
    </source>
</reference>
<accession>A0A1E5G8S8</accession>
<keyword evidence="1" id="KW-0472">Membrane</keyword>
<protein>
    <submittedName>
        <fullName evidence="2">Uncharacterized protein</fullName>
    </submittedName>
</protein>
<evidence type="ECO:0000313" key="3">
    <source>
        <dbReference type="Proteomes" id="UP000095094"/>
    </source>
</evidence>
<sequence length="62" mass="7522">MKVLEFLLEIIRATFFLIVYYLLMKYKMSSVEYRNEISLFFCSMFALVMWGILDPIKLKENK</sequence>
<keyword evidence="1" id="KW-1133">Transmembrane helix</keyword>
<organism evidence="2 3">
    <name type="scientific">Enterococcus termitis</name>
    <dbReference type="NCBI Taxonomy" id="332950"/>
    <lineage>
        <taxon>Bacteria</taxon>
        <taxon>Bacillati</taxon>
        <taxon>Bacillota</taxon>
        <taxon>Bacilli</taxon>
        <taxon>Lactobacillales</taxon>
        <taxon>Enterococcaceae</taxon>
        <taxon>Enterococcus</taxon>
    </lineage>
</organism>
<dbReference type="Proteomes" id="UP000095094">
    <property type="component" value="Unassembled WGS sequence"/>
</dbReference>